<evidence type="ECO:0000256" key="9">
    <source>
        <dbReference type="ARBA" id="ARBA00038043"/>
    </source>
</evidence>
<dbReference type="InterPro" id="IPR006869">
    <property type="entry name" value="DUF547"/>
</dbReference>
<keyword evidence="4" id="KW-0433">Leucine-rich repeat</keyword>
<dbReference type="SUPFAM" id="SSF46785">
    <property type="entry name" value="Winged helix' DNA-binding domain"/>
    <property type="match status" value="1"/>
</dbReference>
<comment type="subcellular location">
    <subcellularLocation>
        <location evidence="2">Membrane</location>
    </subcellularLocation>
    <subcellularLocation>
        <location evidence="1">Secreted</location>
        <location evidence="1">Cell wall</location>
    </subcellularLocation>
</comment>
<evidence type="ECO:0000256" key="7">
    <source>
        <dbReference type="ARBA" id="ARBA00022821"/>
    </source>
</evidence>
<dbReference type="Pfam" id="PF00610">
    <property type="entry name" value="DEP"/>
    <property type="match status" value="1"/>
</dbReference>
<keyword evidence="7" id="KW-0611">Plant defense</keyword>
<dbReference type="Gene3D" id="1.10.10.10">
    <property type="entry name" value="Winged helix-like DNA-binding domain superfamily/Winged helix DNA-binding domain"/>
    <property type="match status" value="1"/>
</dbReference>
<feature type="region of interest" description="Disordered" evidence="10">
    <location>
        <begin position="1364"/>
        <end position="1392"/>
    </location>
</feature>
<dbReference type="GO" id="GO:0006952">
    <property type="term" value="P:defense response"/>
    <property type="evidence" value="ECO:0007669"/>
    <property type="project" value="UniProtKB-KW"/>
</dbReference>
<dbReference type="InterPro" id="IPR000591">
    <property type="entry name" value="DEP_dom"/>
</dbReference>
<dbReference type="InterPro" id="IPR011009">
    <property type="entry name" value="Kinase-like_dom_sf"/>
</dbReference>
<protein>
    <recommendedName>
        <fullName evidence="16">Protein kinase domain-containing protein</fullName>
    </recommendedName>
</protein>
<keyword evidence="3" id="KW-0964">Secreted</keyword>
<dbReference type="SUPFAM" id="SSF52833">
    <property type="entry name" value="Thioredoxin-like"/>
    <property type="match status" value="1"/>
</dbReference>
<dbReference type="InterPro" id="IPR032675">
    <property type="entry name" value="LRR_dom_sf"/>
</dbReference>
<dbReference type="GO" id="GO:0004672">
    <property type="term" value="F:protein kinase activity"/>
    <property type="evidence" value="ECO:0007669"/>
    <property type="project" value="InterPro"/>
</dbReference>
<dbReference type="FunFam" id="3.80.10.10:FF:000400">
    <property type="entry name" value="Nuclear pore complex protein NUP107"/>
    <property type="match status" value="1"/>
</dbReference>
<evidence type="ECO:0000256" key="11">
    <source>
        <dbReference type="SAM" id="Phobius"/>
    </source>
</evidence>
<dbReference type="Gene3D" id="3.80.10.10">
    <property type="entry name" value="Ribonuclease Inhibitor"/>
    <property type="match status" value="2"/>
</dbReference>
<dbReference type="PANTHER" id="PTHR46361:SF1">
    <property type="entry name" value="F26K24.21 PROTEIN"/>
    <property type="match status" value="1"/>
</dbReference>
<feature type="compositionally biased region" description="Polar residues" evidence="10">
    <location>
        <begin position="41"/>
        <end position="55"/>
    </location>
</feature>
<keyword evidence="8 11" id="KW-0472">Membrane</keyword>
<feature type="compositionally biased region" description="Gly residues" evidence="10">
    <location>
        <begin position="1065"/>
        <end position="1078"/>
    </location>
</feature>
<feature type="domain" description="Protein kinase" evidence="12">
    <location>
        <begin position="1116"/>
        <end position="1375"/>
    </location>
</feature>
<evidence type="ECO:0000256" key="4">
    <source>
        <dbReference type="ARBA" id="ARBA00022614"/>
    </source>
</evidence>
<dbReference type="InterPro" id="IPR036388">
    <property type="entry name" value="WH-like_DNA-bd_sf"/>
</dbReference>
<keyword evidence="11" id="KW-1133">Transmembrane helix</keyword>
<dbReference type="Pfam" id="PF08263">
    <property type="entry name" value="LRRNT_2"/>
    <property type="match status" value="1"/>
</dbReference>
<evidence type="ECO:0000256" key="3">
    <source>
        <dbReference type="ARBA" id="ARBA00022512"/>
    </source>
</evidence>
<dbReference type="PROSITE" id="PS50011">
    <property type="entry name" value="PROTEIN_KINASE_DOM"/>
    <property type="match status" value="1"/>
</dbReference>
<feature type="region of interest" description="Disordered" evidence="10">
    <location>
        <begin position="1060"/>
        <end position="1082"/>
    </location>
</feature>
<feature type="region of interest" description="Disordered" evidence="10">
    <location>
        <begin position="41"/>
        <end position="71"/>
    </location>
</feature>
<dbReference type="PANTHER" id="PTHR46361">
    <property type="entry name" value="ELECTRON CARRIER/ PROTEIN DISULFIDE OXIDOREDUCTASE"/>
    <property type="match status" value="1"/>
</dbReference>
<sequence length="1392" mass="154705">MEVINGVLLEPYGEEKLGINATKSNGVVDKEIIQTRYGNENLSNSVHFSPSSDSNVKQDDPAGDTTKPEDGFCEIEMEKEKLQDTKTDILDSDDTAERISPTETHMKKGETNDIIAVTPKINGYIQTIQPDFHLPKPEAPPGLSSSPPYQYENGDVVARTKSLSDSLTAVDMPSIGKFIKDRSNSLSATISKRLSSLKFDDGDDDHMNHRANSFDSGVTEFNISGLKVVVMLKKNDGEEQIKGRISFFSRSNCRDCTAVRSFFRERGLKFVEINIDVYRQREKELIERTGSSQVPQIFFNDKLFGGLVALNSLRNSGGFEERLKEMLGKKCPGDAPAPPVYGFDDHEEESTDEMVGTVKVLRQRLPIQDRLMKMKIVKNCFAGREMVEVLIHHFDCGRKKAVEIGKQLARKHFIHHVFGENDFEDGNHYYRFLEHEPFVPKCYNFRGSTNDSEPKPAVVVGQRLDKIMSAILESYASDDRRHVDYAGISKSEEFRRYVNLVQDLHRVDLLKLSQDEKLAFFLNLHNAMVIHAVIRVGCPEGPINRRSFSSNFQYIVGGSSYSLNTITNGILRSNRRSPYSVVKPFGTGDKRLEVALPKVNPLIHFGLCNGTRSSPTVRFFTSQGIEAELKCAAREFFQRNGMEVDLEKRTVYLTRIIKWFSGDFGQEKEILRFIINYLDATKAVNKLLWQRYGVVVFRAGFCTSMLICEGGERAEGVYTGCPHSKFQQLLEKKGGKKKKGGYCDVRELLQAAQSKEMEKRCQINLGASSLMEMVLPVLKSYGVRSGDAEALFTLKSAIDPLNSLSWQQGINVCQWQGVKECKNGRVTKLVVEYQNLSGILDAKILNQLDQLRVLSFKGNSLSGQIPSLSGLVNLKSLFLQTNNFSGNFPDSITGLHRLKVVVLARNQISGPIPASLLKLSRLYVLYIEDNKFSGAIPPLNQTSLRFFNVSNNQLSGQIPATSSLIRFNISSFTGNFNLCGVQIQKPCKNLNLGPSPSPTSPTSKPSTKHSKIIKIVAGSAGGFVFVIICLLLARCFYFKNGPRKEGLSVVEVRNKGVAGAERGGEASGGAGSGSGMAGNSGRRQGGFAWEGEGLGSLVFLGAGDQQMCYSLEDLLKASAETLGRGTIGSTYKAVMESGFIVTVKRLRDSRYPRLEEFRRHMELLGRLRHPSLVPLRAYFQAKEERLLVYDYFPNGSLFSLLHGTRTSGGGKPLHWTSCLKIAEDLATGLLYIHQNPGSTHGNLKSSNVLFGPEFESCLADYGLTALRNPDLLEEHNATSLFYRAPEIRNDLVQEHGPDIPRWVRSVRDEETESGDDPASGNETAGEKVQALVSIAMACVSLAPENRPSMRDVLKMIRDARAEVQVSSNSSDHSPGRWSDTVQSFPREEHLSI</sequence>
<dbReference type="Gene3D" id="3.40.30.10">
    <property type="entry name" value="Glutaredoxin"/>
    <property type="match status" value="1"/>
</dbReference>
<proteinExistence type="inferred from homology"/>
<evidence type="ECO:0000259" key="12">
    <source>
        <dbReference type="PROSITE" id="PS50011"/>
    </source>
</evidence>
<evidence type="ECO:0000256" key="5">
    <source>
        <dbReference type="ARBA" id="ARBA00022729"/>
    </source>
</evidence>
<evidence type="ECO:0000256" key="2">
    <source>
        <dbReference type="ARBA" id="ARBA00004370"/>
    </source>
</evidence>
<dbReference type="Gene3D" id="3.30.200.20">
    <property type="entry name" value="Phosphorylase Kinase, domain 1"/>
    <property type="match status" value="1"/>
</dbReference>
<dbReference type="PROSITE" id="PS50186">
    <property type="entry name" value="DEP"/>
    <property type="match status" value="1"/>
</dbReference>
<name>A0A835N1H8_9ROSI</name>
<organism evidence="14 15">
    <name type="scientific">Salix dunnii</name>
    <dbReference type="NCBI Taxonomy" id="1413687"/>
    <lineage>
        <taxon>Eukaryota</taxon>
        <taxon>Viridiplantae</taxon>
        <taxon>Streptophyta</taxon>
        <taxon>Embryophyta</taxon>
        <taxon>Tracheophyta</taxon>
        <taxon>Spermatophyta</taxon>
        <taxon>Magnoliopsida</taxon>
        <taxon>eudicotyledons</taxon>
        <taxon>Gunneridae</taxon>
        <taxon>Pentapetalae</taxon>
        <taxon>rosids</taxon>
        <taxon>fabids</taxon>
        <taxon>Malpighiales</taxon>
        <taxon>Salicaceae</taxon>
        <taxon>Saliceae</taxon>
        <taxon>Salix</taxon>
    </lineage>
</organism>
<feature type="region of interest" description="Disordered" evidence="10">
    <location>
        <begin position="1303"/>
        <end position="1324"/>
    </location>
</feature>
<evidence type="ECO:0000256" key="1">
    <source>
        <dbReference type="ARBA" id="ARBA00004191"/>
    </source>
</evidence>
<dbReference type="Pfam" id="PF00069">
    <property type="entry name" value="Pkinase"/>
    <property type="match status" value="1"/>
</dbReference>
<feature type="domain" description="DEP" evidence="13">
    <location>
        <begin position="361"/>
        <end position="434"/>
    </location>
</feature>
<dbReference type="OrthoDB" id="418495at2759"/>
<dbReference type="InterPro" id="IPR036249">
    <property type="entry name" value="Thioredoxin-like_sf"/>
</dbReference>
<keyword evidence="3" id="KW-0134">Cell wall</keyword>
<keyword evidence="11" id="KW-0812">Transmembrane</keyword>
<dbReference type="SMART" id="SM00049">
    <property type="entry name" value="DEP"/>
    <property type="match status" value="1"/>
</dbReference>
<accession>A0A835N1H8</accession>
<dbReference type="InterPro" id="IPR013210">
    <property type="entry name" value="LRR_N_plant-typ"/>
</dbReference>
<feature type="transmembrane region" description="Helical" evidence="11">
    <location>
        <begin position="1015"/>
        <end position="1037"/>
    </location>
</feature>
<keyword evidence="5" id="KW-0732">Signal</keyword>
<evidence type="ECO:0000313" key="14">
    <source>
        <dbReference type="EMBL" id="KAF9677528.1"/>
    </source>
</evidence>
<dbReference type="Pfam" id="PF04784">
    <property type="entry name" value="DUF547"/>
    <property type="match status" value="1"/>
</dbReference>
<dbReference type="GO" id="GO:0035556">
    <property type="term" value="P:intracellular signal transduction"/>
    <property type="evidence" value="ECO:0007669"/>
    <property type="project" value="InterPro"/>
</dbReference>
<dbReference type="SUPFAM" id="SSF56112">
    <property type="entry name" value="Protein kinase-like (PK-like)"/>
    <property type="match status" value="1"/>
</dbReference>
<dbReference type="SUPFAM" id="SSF52058">
    <property type="entry name" value="L domain-like"/>
    <property type="match status" value="1"/>
</dbReference>
<dbReference type="CDD" id="cd03027">
    <property type="entry name" value="GRX_DEP"/>
    <property type="match status" value="1"/>
</dbReference>
<evidence type="ECO:0000256" key="10">
    <source>
        <dbReference type="SAM" id="MobiDB-lite"/>
    </source>
</evidence>
<keyword evidence="6" id="KW-0677">Repeat</keyword>
<comment type="similarity">
    <text evidence="9">Belongs to the polygalacturonase-inhibiting protein family.</text>
</comment>
<feature type="compositionally biased region" description="Basic and acidic residues" evidence="10">
    <location>
        <begin position="56"/>
        <end position="71"/>
    </location>
</feature>
<dbReference type="GO" id="GO:0005524">
    <property type="term" value="F:ATP binding"/>
    <property type="evidence" value="ECO:0007669"/>
    <property type="project" value="InterPro"/>
</dbReference>
<gene>
    <name evidence="14" type="ORF">SADUNF_Sadunf08G0117000</name>
</gene>
<evidence type="ECO:0008006" key="16">
    <source>
        <dbReference type="Google" id="ProtNLM"/>
    </source>
</evidence>
<keyword evidence="15" id="KW-1185">Reference proteome</keyword>
<dbReference type="InterPro" id="IPR000719">
    <property type="entry name" value="Prot_kinase_dom"/>
</dbReference>
<dbReference type="Proteomes" id="UP000657918">
    <property type="component" value="Chromosome 8"/>
</dbReference>
<dbReference type="GO" id="GO:0016020">
    <property type="term" value="C:membrane"/>
    <property type="evidence" value="ECO:0007669"/>
    <property type="project" value="UniProtKB-SubCell"/>
</dbReference>
<comment type="caution">
    <text evidence="14">The sequence shown here is derived from an EMBL/GenBank/DDBJ whole genome shotgun (WGS) entry which is preliminary data.</text>
</comment>
<dbReference type="PROSITE" id="PS51354">
    <property type="entry name" value="GLUTAREDOXIN_2"/>
    <property type="match status" value="1"/>
</dbReference>
<evidence type="ECO:0000259" key="13">
    <source>
        <dbReference type="PROSITE" id="PS50186"/>
    </source>
</evidence>
<evidence type="ECO:0000256" key="6">
    <source>
        <dbReference type="ARBA" id="ARBA00022737"/>
    </source>
</evidence>
<evidence type="ECO:0000256" key="8">
    <source>
        <dbReference type="ARBA" id="ARBA00023136"/>
    </source>
</evidence>
<dbReference type="InterPro" id="IPR036390">
    <property type="entry name" value="WH_DNA-bd_sf"/>
</dbReference>
<evidence type="ECO:0000313" key="15">
    <source>
        <dbReference type="Proteomes" id="UP000657918"/>
    </source>
</evidence>
<dbReference type="InterPro" id="IPR002109">
    <property type="entry name" value="Glutaredoxin"/>
</dbReference>
<dbReference type="CDD" id="cd04371">
    <property type="entry name" value="DEP"/>
    <property type="match status" value="1"/>
</dbReference>
<reference evidence="14 15" key="1">
    <citation type="submission" date="2020-10" db="EMBL/GenBank/DDBJ databases">
        <title>Plant Genome Project.</title>
        <authorList>
            <person name="Zhang R.-G."/>
        </authorList>
    </citation>
    <scope>NUCLEOTIDE SEQUENCE [LARGE SCALE GENOMIC DNA]</scope>
    <source>
        <strain evidence="14">FAFU-HL-1</strain>
        <tissue evidence="14">Leaf</tissue>
    </source>
</reference>
<dbReference type="EMBL" id="JADGMS010000008">
    <property type="protein sequence ID" value="KAF9677528.1"/>
    <property type="molecule type" value="Genomic_DNA"/>
</dbReference>
<dbReference type="Pfam" id="PF00462">
    <property type="entry name" value="Glutaredoxin"/>
    <property type="match status" value="1"/>
</dbReference>
<dbReference type="Gene3D" id="1.10.510.10">
    <property type="entry name" value="Transferase(Phosphotransferase) domain 1"/>
    <property type="match status" value="2"/>
</dbReference>